<name>A0A9E8KP08_9ALTE</name>
<dbReference type="GO" id="GO:0015562">
    <property type="term" value="F:efflux transmembrane transporter activity"/>
    <property type="evidence" value="ECO:0007669"/>
    <property type="project" value="TreeGrafter"/>
</dbReference>
<evidence type="ECO:0000313" key="4">
    <source>
        <dbReference type="Proteomes" id="UP001164472"/>
    </source>
</evidence>
<evidence type="ECO:0000313" key="3">
    <source>
        <dbReference type="EMBL" id="UZW73715.1"/>
    </source>
</evidence>
<feature type="coiled-coil region" evidence="1">
    <location>
        <begin position="105"/>
        <end position="159"/>
    </location>
</feature>
<dbReference type="Gene3D" id="2.40.30.170">
    <property type="match status" value="1"/>
</dbReference>
<dbReference type="Gene3D" id="2.40.50.100">
    <property type="match status" value="1"/>
</dbReference>
<dbReference type="KEGG" id="asem:NNL22_11770"/>
<dbReference type="SUPFAM" id="SSF111369">
    <property type="entry name" value="HlyD-like secretion proteins"/>
    <property type="match status" value="1"/>
</dbReference>
<keyword evidence="2" id="KW-1133">Transmembrane helix</keyword>
<reference evidence="3" key="1">
    <citation type="submission" date="2022-07" db="EMBL/GenBank/DDBJ databases">
        <title>Alkalimarinus sp. nov., isolated from gut of a Alitta virens.</title>
        <authorList>
            <person name="Yang A.I."/>
            <person name="Shin N.-R."/>
        </authorList>
    </citation>
    <scope>NUCLEOTIDE SEQUENCE</scope>
    <source>
        <strain evidence="3">FA028</strain>
    </source>
</reference>
<accession>A0A9E8KP08</accession>
<dbReference type="EMBL" id="CP101527">
    <property type="protein sequence ID" value="UZW73715.1"/>
    <property type="molecule type" value="Genomic_DNA"/>
</dbReference>
<dbReference type="PANTHER" id="PTHR30469:SF15">
    <property type="entry name" value="HLYD FAMILY OF SECRETION PROTEINS"/>
    <property type="match status" value="1"/>
</dbReference>
<feature type="transmembrane region" description="Helical" evidence="2">
    <location>
        <begin position="14"/>
        <end position="31"/>
    </location>
</feature>
<organism evidence="3 4">
    <name type="scientific">Alkalimarinus sediminis</name>
    <dbReference type="NCBI Taxonomy" id="1632866"/>
    <lineage>
        <taxon>Bacteria</taxon>
        <taxon>Pseudomonadati</taxon>
        <taxon>Pseudomonadota</taxon>
        <taxon>Gammaproteobacteria</taxon>
        <taxon>Alteromonadales</taxon>
        <taxon>Alteromonadaceae</taxon>
        <taxon>Alkalimarinus</taxon>
    </lineage>
</organism>
<gene>
    <name evidence="3" type="ORF">NNL22_11770</name>
</gene>
<protein>
    <submittedName>
        <fullName evidence="3">HlyD family efflux transporter periplasmic adaptor subunit</fullName>
    </submittedName>
</protein>
<proteinExistence type="predicted"/>
<sequence length="420" mass="45727">MEQRSNIRTLVKRFLPLIIVAITVLIIYALMASRPTPPTKEQEEKAWAVSTEVAARIPVHPQLELLGTVESPYTTQLSAAINADVVNVPAREGAFVAKGEILVELDEAEARLSLQQKQADVIELEASIIAEKNRYKSDLAALESEQSLLEIAKRSVERQRKLAKSNLTSQELIDNSSNKLELQALSVNSRKLSIADHTSRLNQLEAKLARAKANVSNAELDLSRTKITAPYDGQITQVNVSPGGRVRPGEPIVELYDSSQIEVRAQIPDKSINLVKSALKNGEPLKASITIYGEEVTLMLSRLSGKTNLGSGGVDGLFKATSDDPPFIIGSSVKLTLDLPLIDSAITAPISAVYGTNRIYSVKDQRLTSVDATIMGAYFDKSGQQRLILDTPIRDGETFITTQLPNAINGLKVIVRGARL</sequence>
<dbReference type="PANTHER" id="PTHR30469">
    <property type="entry name" value="MULTIDRUG RESISTANCE PROTEIN MDTA"/>
    <property type="match status" value="1"/>
</dbReference>
<evidence type="ECO:0000256" key="2">
    <source>
        <dbReference type="SAM" id="Phobius"/>
    </source>
</evidence>
<dbReference type="RefSeq" id="WP_251809856.1">
    <property type="nucleotide sequence ID" value="NZ_CP101527.1"/>
</dbReference>
<dbReference type="GO" id="GO:1990281">
    <property type="term" value="C:efflux pump complex"/>
    <property type="evidence" value="ECO:0007669"/>
    <property type="project" value="TreeGrafter"/>
</dbReference>
<dbReference type="AlphaFoldDB" id="A0A9E8KP08"/>
<dbReference type="Proteomes" id="UP001164472">
    <property type="component" value="Chromosome"/>
</dbReference>
<keyword evidence="2" id="KW-0472">Membrane</keyword>
<feature type="coiled-coil region" evidence="1">
    <location>
        <begin position="194"/>
        <end position="228"/>
    </location>
</feature>
<keyword evidence="2" id="KW-0812">Transmembrane</keyword>
<dbReference type="Gene3D" id="1.10.287.470">
    <property type="entry name" value="Helix hairpin bin"/>
    <property type="match status" value="1"/>
</dbReference>
<keyword evidence="4" id="KW-1185">Reference proteome</keyword>
<evidence type="ECO:0000256" key="1">
    <source>
        <dbReference type="SAM" id="Coils"/>
    </source>
</evidence>
<keyword evidence="1" id="KW-0175">Coiled coil</keyword>